<feature type="region of interest" description="Disordered" evidence="1">
    <location>
        <begin position="107"/>
        <end position="166"/>
    </location>
</feature>
<feature type="compositionally biased region" description="Low complexity" evidence="1">
    <location>
        <begin position="115"/>
        <end position="163"/>
    </location>
</feature>
<dbReference type="AlphaFoldDB" id="A0A8H7CGG5"/>
<feature type="signal peptide" evidence="2">
    <location>
        <begin position="1"/>
        <end position="18"/>
    </location>
</feature>
<reference evidence="3" key="1">
    <citation type="submission" date="2020-05" db="EMBL/GenBank/DDBJ databases">
        <title>Mycena genomes resolve the evolution of fungal bioluminescence.</title>
        <authorList>
            <person name="Tsai I.J."/>
        </authorList>
    </citation>
    <scope>NUCLEOTIDE SEQUENCE</scope>
    <source>
        <strain evidence="3">160909Yilan</strain>
    </source>
</reference>
<evidence type="ECO:0000256" key="2">
    <source>
        <dbReference type="SAM" id="SignalP"/>
    </source>
</evidence>
<comment type="caution">
    <text evidence="3">The sequence shown here is derived from an EMBL/GenBank/DDBJ whole genome shotgun (WGS) entry which is preliminary data.</text>
</comment>
<keyword evidence="2" id="KW-0732">Signal</keyword>
<name>A0A8H7CGG5_9AGAR</name>
<evidence type="ECO:0000256" key="1">
    <source>
        <dbReference type="SAM" id="MobiDB-lite"/>
    </source>
</evidence>
<accession>A0A8H7CGG5</accession>
<evidence type="ECO:0000313" key="3">
    <source>
        <dbReference type="EMBL" id="KAF7336460.1"/>
    </source>
</evidence>
<evidence type="ECO:0000313" key="4">
    <source>
        <dbReference type="Proteomes" id="UP000623467"/>
    </source>
</evidence>
<dbReference type="Proteomes" id="UP000623467">
    <property type="component" value="Unassembled WGS sequence"/>
</dbReference>
<keyword evidence="4" id="KW-1185">Reference proteome</keyword>
<sequence>MVSFSIIFAASFSTLVAAQALLDQIQLPTSDPQCPVCSPTLASDFAAGSATTECSTTDYANAFFNCLVCSSQTGSLSPQGLGLSDIQDVADDFMQRCQRNGFSIQVNIGSDGSVSEPTGDSSSSGESSSSSGDSDSPDSSPSSTDSPASPTPTGATTTKKSGGQRVTSRAGIVLSITLGMACFALI</sequence>
<dbReference type="OrthoDB" id="3055193at2759"/>
<proteinExistence type="predicted"/>
<protein>
    <submittedName>
        <fullName evidence="3">Uncharacterized protein</fullName>
    </submittedName>
</protein>
<gene>
    <name evidence="3" type="ORF">MSAN_02300200</name>
</gene>
<feature type="chain" id="PRO_5034634942" evidence="2">
    <location>
        <begin position="19"/>
        <end position="186"/>
    </location>
</feature>
<dbReference type="EMBL" id="JACAZH010000037">
    <property type="protein sequence ID" value="KAF7336460.1"/>
    <property type="molecule type" value="Genomic_DNA"/>
</dbReference>
<organism evidence="3 4">
    <name type="scientific">Mycena sanguinolenta</name>
    <dbReference type="NCBI Taxonomy" id="230812"/>
    <lineage>
        <taxon>Eukaryota</taxon>
        <taxon>Fungi</taxon>
        <taxon>Dikarya</taxon>
        <taxon>Basidiomycota</taxon>
        <taxon>Agaricomycotina</taxon>
        <taxon>Agaricomycetes</taxon>
        <taxon>Agaricomycetidae</taxon>
        <taxon>Agaricales</taxon>
        <taxon>Marasmiineae</taxon>
        <taxon>Mycenaceae</taxon>
        <taxon>Mycena</taxon>
    </lineage>
</organism>